<reference evidence="2 3" key="1">
    <citation type="submission" date="2018-11" db="EMBL/GenBank/DDBJ databases">
        <title>Saccharopolyspora rhizosphaerae sp. nov., an actinomycete isolated from rhizosphere soil in Thailand.</title>
        <authorList>
            <person name="Intra B."/>
            <person name="Euanorasetr J."/>
            <person name="Take A."/>
            <person name="Inahashi Y."/>
            <person name="Mori M."/>
            <person name="Panbangred W."/>
            <person name="Matsumoto A."/>
        </authorList>
    </citation>
    <scope>NUCLEOTIDE SEQUENCE [LARGE SCALE GENOMIC DNA]</scope>
    <source>
        <strain evidence="2 3">H219</strain>
    </source>
</reference>
<dbReference type="SUPFAM" id="SSF52091">
    <property type="entry name" value="SpoIIaa-like"/>
    <property type="match status" value="1"/>
</dbReference>
<dbReference type="Gene3D" id="3.30.750.24">
    <property type="entry name" value="STAS domain"/>
    <property type="match status" value="1"/>
</dbReference>
<dbReference type="OrthoDB" id="3617680at2"/>
<protein>
    <submittedName>
        <fullName evidence="2">Anti-sigma factor antagonist</fullName>
    </submittedName>
</protein>
<dbReference type="CDD" id="cd07043">
    <property type="entry name" value="STAS_anti-anti-sigma_factors"/>
    <property type="match status" value="1"/>
</dbReference>
<accession>A0A3R8P1U6</accession>
<dbReference type="EMBL" id="RSAA01000008">
    <property type="protein sequence ID" value="RRO17699.1"/>
    <property type="molecule type" value="Genomic_DNA"/>
</dbReference>
<dbReference type="Pfam" id="PF01740">
    <property type="entry name" value="STAS"/>
    <property type="match status" value="1"/>
</dbReference>
<comment type="caution">
    <text evidence="2">The sequence shown here is derived from an EMBL/GenBank/DDBJ whole genome shotgun (WGS) entry which is preliminary data.</text>
</comment>
<proteinExistence type="predicted"/>
<keyword evidence="3" id="KW-1185">Reference proteome</keyword>
<evidence type="ECO:0000313" key="2">
    <source>
        <dbReference type="EMBL" id="RRO17699.1"/>
    </source>
</evidence>
<feature type="domain" description="STAS" evidence="1">
    <location>
        <begin position="55"/>
        <end position="157"/>
    </location>
</feature>
<dbReference type="Proteomes" id="UP000274515">
    <property type="component" value="Unassembled WGS sequence"/>
</dbReference>
<evidence type="ECO:0000259" key="1">
    <source>
        <dbReference type="PROSITE" id="PS50801"/>
    </source>
</evidence>
<gene>
    <name evidence="2" type="ORF">EIL87_10395</name>
</gene>
<dbReference type="PROSITE" id="PS50801">
    <property type="entry name" value="STAS"/>
    <property type="match status" value="1"/>
</dbReference>
<dbReference type="InterPro" id="IPR036513">
    <property type="entry name" value="STAS_dom_sf"/>
</dbReference>
<dbReference type="InterPro" id="IPR002645">
    <property type="entry name" value="STAS_dom"/>
</dbReference>
<dbReference type="AlphaFoldDB" id="A0A3R8P1U6"/>
<evidence type="ECO:0000313" key="3">
    <source>
        <dbReference type="Proteomes" id="UP000274515"/>
    </source>
</evidence>
<name>A0A3R8P1U6_9PSEU</name>
<organism evidence="2 3">
    <name type="scientific">Saccharopolyspora rhizosphaerae</name>
    <dbReference type="NCBI Taxonomy" id="2492662"/>
    <lineage>
        <taxon>Bacteria</taxon>
        <taxon>Bacillati</taxon>
        <taxon>Actinomycetota</taxon>
        <taxon>Actinomycetes</taxon>
        <taxon>Pseudonocardiales</taxon>
        <taxon>Pseudonocardiaceae</taxon>
        <taxon>Saccharopolyspora</taxon>
    </lineage>
</organism>
<sequence length="197" mass="21366">MASEPLVRPTSLHPDLWRRAALAVLEDLVGRASVVAADEEDMTINSVQRGAHYTVVTVSGPVDLRAARQLAAHLTGLHNAGAHHVVVDLSRVTSLDENLLGVLRRVEAEVVARNGVFELMGLEPNMLHAMEDEPLSEVFTLYRAALEETGSEAASWAALRCPQGLAEVPEPRTARRHRRIFDVGARPKGSWGSSAAE</sequence>